<organism evidence="1 2">
    <name type="scientific">Ancylostoma ceylanicum</name>
    <dbReference type="NCBI Taxonomy" id="53326"/>
    <lineage>
        <taxon>Eukaryota</taxon>
        <taxon>Metazoa</taxon>
        <taxon>Ecdysozoa</taxon>
        <taxon>Nematoda</taxon>
        <taxon>Chromadorea</taxon>
        <taxon>Rhabditida</taxon>
        <taxon>Rhabditina</taxon>
        <taxon>Rhabditomorpha</taxon>
        <taxon>Strongyloidea</taxon>
        <taxon>Ancylostomatidae</taxon>
        <taxon>Ancylostomatinae</taxon>
        <taxon>Ancylostoma</taxon>
    </lineage>
</organism>
<accession>A0A016WHH6</accession>
<sequence>MSKLVRTLPSDLVRAALELIHLCLPEKIDLNSPKRKHSEKGKSYRMQAFDAHTFIRAFVLFREAMASRRRLQHAQRDGKRSRRVARLRHAKDRKSAYTQNYTRSSTWHEHQCLCVLMISRLVP</sequence>
<evidence type="ECO:0000313" key="2">
    <source>
        <dbReference type="Proteomes" id="UP000024635"/>
    </source>
</evidence>
<dbReference type="Proteomes" id="UP000024635">
    <property type="component" value="Unassembled WGS sequence"/>
</dbReference>
<dbReference type="AlphaFoldDB" id="A0A016WHH6"/>
<evidence type="ECO:0000313" key="1">
    <source>
        <dbReference type="EMBL" id="EYC39065.1"/>
    </source>
</evidence>
<reference evidence="2" key="1">
    <citation type="journal article" date="2015" name="Nat. Genet.">
        <title>The genome and transcriptome of the zoonotic hookworm Ancylostoma ceylanicum identify infection-specific gene families.</title>
        <authorList>
            <person name="Schwarz E.M."/>
            <person name="Hu Y."/>
            <person name="Antoshechkin I."/>
            <person name="Miller M.M."/>
            <person name="Sternberg P.W."/>
            <person name="Aroian R.V."/>
        </authorList>
    </citation>
    <scope>NUCLEOTIDE SEQUENCE</scope>
    <source>
        <strain evidence="2">HY135</strain>
    </source>
</reference>
<keyword evidence="2" id="KW-1185">Reference proteome</keyword>
<name>A0A016WHH6_9BILA</name>
<dbReference type="EMBL" id="JARK01000278">
    <property type="protein sequence ID" value="EYC39065.1"/>
    <property type="molecule type" value="Genomic_DNA"/>
</dbReference>
<comment type="caution">
    <text evidence="1">The sequence shown here is derived from an EMBL/GenBank/DDBJ whole genome shotgun (WGS) entry which is preliminary data.</text>
</comment>
<proteinExistence type="predicted"/>
<protein>
    <submittedName>
        <fullName evidence="1">Uncharacterized protein</fullName>
    </submittedName>
</protein>
<gene>
    <name evidence="1" type="primary">Acey_s0678.g1448</name>
    <name evidence="1" type="ORF">Y032_0678g1448</name>
</gene>